<keyword evidence="1" id="KW-0496">Mitochondrion</keyword>
<evidence type="ECO:0000313" key="1">
    <source>
        <dbReference type="EMBL" id="BBD75176.1"/>
    </source>
</evidence>
<dbReference type="RefSeq" id="YP_009479714.1">
    <property type="nucleotide sequence ID" value="NC_037508.1"/>
</dbReference>
<organism evidence="1">
    <name type="scientific">Marchantia polymorpha subsp. ruderalis</name>
    <dbReference type="NCBI Taxonomy" id="1480154"/>
    <lineage>
        <taxon>Eukaryota</taxon>
        <taxon>Viridiplantae</taxon>
        <taxon>Streptophyta</taxon>
        <taxon>Embryophyta</taxon>
        <taxon>Marchantiophyta</taxon>
        <taxon>Marchantiopsida</taxon>
        <taxon>Marchantiidae</taxon>
        <taxon>Marchantiales</taxon>
        <taxon>Marchantiaceae</taxon>
        <taxon>Marchantia</taxon>
    </lineage>
</organism>
<geneLocation type="mitochondrion" evidence="1"/>
<dbReference type="AlphaFoldDB" id="A0A2Z6DTE2"/>
<accession>A0A2Z6DTE2</accession>
<name>A0A2Z6DTE2_MARPO</name>
<gene>
    <name evidence="1" type="primary">orf154</name>
    <name evidence="1" type="ORF">MpKit2_Mp040</name>
</gene>
<sequence>MDIVTEHLKRGRYYAPGKHAGPTCFSKNTSKNNAFRAKIKDLNRKIESVFFGCAHNQPLIALVYYKQREQIVRESKLQGKNTRIELSFLLRNLTSEDPNSTYTKEKIYELITDYHDGRQELLFFFWNHLVDTVNFTEILVDRKSGKEVSAISAN</sequence>
<dbReference type="EMBL" id="LC192147">
    <property type="protein sequence ID" value="BBD75176.1"/>
    <property type="molecule type" value="Genomic_DNA"/>
</dbReference>
<proteinExistence type="predicted"/>
<dbReference type="GeneID" id="36495448"/>
<reference evidence="1" key="1">
    <citation type="journal article" date="2017" name="Cell">
        <title>Insights into land plant evolution garnered from the Marchantia polymorpha genome.</title>
        <authorList>
            <person name="Bowman J.L."/>
            <person name="Kohchi T."/>
            <person name="Yamato K.T."/>
            <person name="Jenkins J."/>
            <person name="Shu S."/>
            <person name="Ishizaki K."/>
            <person name="Yamaoka S."/>
            <person name="Nishihama R."/>
            <person name="Nakamura Y."/>
            <person name="Berger F."/>
            <person name="Adam C."/>
            <person name="Aki S.S."/>
            <person name="Althoff F."/>
            <person name="Araki T."/>
            <person name="Arteaga-Vazquez M.A."/>
            <person name="Balasubrmanian S."/>
            <person name="Barry K."/>
            <person name="Bauer D."/>
            <person name="Boehm C.R."/>
            <person name="Briginshaw L."/>
            <person name="Caballero-Perez J."/>
            <person name="Catarino B."/>
            <person name="Chen F."/>
            <person name="Chiyoda S."/>
            <person name="Chovatia M."/>
            <person name="Davies K.M."/>
            <person name="Delmans M."/>
            <person name="Demura T."/>
            <person name="Dierschke T."/>
            <person name="Dolan L."/>
            <person name="Dorantes-Acosta A.E."/>
            <person name="Eklund D.M."/>
            <person name="Florent S.N."/>
            <person name="Flores-Sandoval E."/>
            <person name="Fujiyama A."/>
            <person name="Fukuzawa H."/>
            <person name="Galik B."/>
            <person name="Grimanelli D."/>
            <person name="Grimwood J."/>
            <person name="Grossniklaus U."/>
            <person name="Hamada T."/>
            <person name="Haseloff J."/>
            <person name="Hetherington A.J."/>
            <person name="Higo A."/>
            <person name="Hirakawa Y."/>
            <person name="Hundley H.N."/>
            <person name="Ikeda Y."/>
            <person name="Inoue K."/>
            <person name="Inoue S.I."/>
            <person name="Ishida S."/>
            <person name="Jia Q."/>
            <person name="Kakita M."/>
            <person name="Kanazawa T."/>
            <person name="Kawai Y."/>
            <person name="Kawashima T."/>
            <person name="Kennedy M."/>
            <person name="Kinose K."/>
            <person name="Kinoshita T."/>
            <person name="Kohara Y."/>
            <person name="Koide E."/>
            <person name="Komatsu K."/>
            <person name="Kopischke S."/>
            <person name="Kubo M."/>
            <person name="Kyozuka J."/>
            <person name="Lagercrantz U."/>
            <person name="Lin S.S."/>
            <person name="Lindquist E."/>
            <person name="Lipzen A.M."/>
            <person name="Lu C.W."/>
            <person name="De Luna E."/>
            <person name="Martienssen R.A."/>
            <person name="Minamino N."/>
            <person name="Mizutani M."/>
            <person name="Mizutani M."/>
            <person name="Mochizuki N."/>
            <person name="Monte I."/>
            <person name="Mosher R."/>
            <person name="Nagasaki H."/>
            <person name="Nakagami H."/>
            <person name="Naramoto S."/>
            <person name="Nishitani K."/>
            <person name="Ohtani M."/>
            <person name="Okamoto T."/>
            <person name="Okumura M."/>
            <person name="Phillips J."/>
            <person name="Pollak B."/>
            <person name="Reinders A."/>
            <person name="Rovekamp M."/>
            <person name="Sano R."/>
            <person name="Sawa S."/>
            <person name="Schmid M.W."/>
            <person name="Shirakawa M."/>
            <person name="Solano R."/>
            <person name="Spunde A."/>
            <person name="Suetsugu N."/>
            <person name="Sugano S."/>
            <person name="Sugiyama A."/>
            <person name="Sun R."/>
            <person name="Suzuki Y."/>
            <person name="Takenaka M."/>
            <person name="Takezawa D."/>
            <person name="Tomogane H."/>
            <person name="Tsuzuki M."/>
            <person name="Ueda T."/>
            <person name="Umeda M."/>
            <person name="Ward J.M."/>
            <person name="Watanabe Y."/>
            <person name="Yazaki K."/>
            <person name="Yokoyama R."/>
            <person name="Yoshitake Y."/>
            <person name="Yotsui I."/>
            <person name="Zachgo S."/>
            <person name="Schmutz J."/>
        </authorList>
    </citation>
    <scope>NUCLEOTIDE SEQUENCE</scope>
    <source>
        <strain evidence="1">Kitashirakawa-2</strain>
    </source>
</reference>
<protein>
    <submittedName>
        <fullName evidence="1">Uncharacterized protein</fullName>
    </submittedName>
</protein>